<dbReference type="EMBL" id="CP182909">
    <property type="protein sequence ID" value="XPM63721.1"/>
    <property type="molecule type" value="Genomic_DNA"/>
</dbReference>
<reference evidence="1 2" key="1">
    <citation type="journal article" date="2016" name="Genome Announc.">
        <title>Draft Genome Sequence of the Thermotolerant Cyanobacterium Desertifilum sp. IPPAS B-1220.</title>
        <authorList>
            <person name="Mironov K.S."/>
            <person name="Sinetova M.A."/>
            <person name="Bolatkhan K."/>
            <person name="Zayadan B.K."/>
            <person name="Ustinova V.V."/>
            <person name="Kupriyanova E.V."/>
            <person name="Skrypnik A.N."/>
            <person name="Gogoleva N.E."/>
            <person name="Gogolev Y.V."/>
            <person name="Los D.A."/>
        </authorList>
    </citation>
    <scope>NUCLEOTIDE SEQUENCE [LARGE SCALE GENOMIC DNA]</scope>
    <source>
        <strain evidence="1 2">IPPAS B-1220</strain>
    </source>
</reference>
<protein>
    <submittedName>
        <fullName evidence="1">Uncharacterized protein</fullName>
    </submittedName>
</protein>
<evidence type="ECO:0000313" key="2">
    <source>
        <dbReference type="Proteomes" id="UP000095472"/>
    </source>
</evidence>
<dbReference type="Proteomes" id="UP000095472">
    <property type="component" value="Chromosome"/>
</dbReference>
<organism evidence="1 2">
    <name type="scientific">Desertifilum tharense IPPAS B-1220</name>
    <dbReference type="NCBI Taxonomy" id="1781255"/>
    <lineage>
        <taxon>Bacteria</taxon>
        <taxon>Bacillati</taxon>
        <taxon>Cyanobacteriota</taxon>
        <taxon>Cyanophyceae</taxon>
        <taxon>Desertifilales</taxon>
        <taxon>Desertifilaceae</taxon>
        <taxon>Desertifilum</taxon>
    </lineage>
</organism>
<sequence length="48" mass="5372">MGVRIWGRRMGDGGRRMGEEEIGKFDKYQLSTASRKQATELGTHSALC</sequence>
<evidence type="ECO:0000313" key="1">
    <source>
        <dbReference type="EMBL" id="XPM63721.1"/>
    </source>
</evidence>
<accession>A0ACD5GU73</accession>
<gene>
    <name evidence="1" type="ORF">BH720_031635</name>
</gene>
<keyword evidence="2" id="KW-1185">Reference proteome</keyword>
<proteinExistence type="predicted"/>
<name>A0ACD5GU73_9CYAN</name>